<dbReference type="PATRIC" id="fig|28229.4.peg.489"/>
<dbReference type="OrthoDB" id="6227786at2"/>
<comment type="caution">
    <text evidence="2">The sequence shown here is derived from an EMBL/GenBank/DDBJ whole genome shotgun (WGS) entry which is preliminary data.</text>
</comment>
<protein>
    <recommendedName>
        <fullName evidence="4">PEP motif anchor domain protein</fullName>
    </recommendedName>
</protein>
<sequence precursor="true">MNKFVVYIVIFIVALSFSSLSQATLITNLTQVEIDSADYSNAEDHLTDDLLGVNYINYKGYDWAWVSPVNLETSGGNTLYAPELQKNWLFADNALLNILKNELTLADFTNDSGDIIHSVEFFNSNYEHVDVADFNSDFVNSEWTVEGSFMSGLFGGQETFYVREAPTAGISPTPIPEPLTILIFASAFILLHTKLRKKSV</sequence>
<evidence type="ECO:0000256" key="1">
    <source>
        <dbReference type="SAM" id="SignalP"/>
    </source>
</evidence>
<evidence type="ECO:0008006" key="4">
    <source>
        <dbReference type="Google" id="ProtNLM"/>
    </source>
</evidence>
<feature type="signal peptide" evidence="1">
    <location>
        <begin position="1"/>
        <end position="23"/>
    </location>
</feature>
<dbReference type="RefSeq" id="WP_033092285.1">
    <property type="nucleotide sequence ID" value="NZ_JQED01000005.1"/>
</dbReference>
<keyword evidence="1" id="KW-0732">Signal</keyword>
<evidence type="ECO:0000313" key="2">
    <source>
        <dbReference type="EMBL" id="KGJ94299.1"/>
    </source>
</evidence>
<dbReference type="Proteomes" id="UP000029843">
    <property type="component" value="Unassembled WGS sequence"/>
</dbReference>
<feature type="chain" id="PRO_5001948948" description="PEP motif anchor domain protein" evidence="1">
    <location>
        <begin position="24"/>
        <end position="200"/>
    </location>
</feature>
<reference evidence="2 3" key="1">
    <citation type="submission" date="2014-08" db="EMBL/GenBank/DDBJ databases">
        <title>Genomic and Phenotypic Diversity of Colwellia psychrerythraea strains from Disparate Marine Basins.</title>
        <authorList>
            <person name="Techtmann S.M."/>
            <person name="Stelling S.C."/>
            <person name="Utturkar S.M."/>
            <person name="Alshibli N."/>
            <person name="Harris A."/>
            <person name="Brown S.D."/>
            <person name="Hazen T.C."/>
        </authorList>
    </citation>
    <scope>NUCLEOTIDE SEQUENCE [LARGE SCALE GENOMIC DNA]</scope>
    <source>
        <strain evidence="2 3">ND2E</strain>
    </source>
</reference>
<gene>
    <name evidence="2" type="ORF">ND2E_1488</name>
</gene>
<dbReference type="EMBL" id="JQED01000005">
    <property type="protein sequence ID" value="KGJ94299.1"/>
    <property type="molecule type" value="Genomic_DNA"/>
</dbReference>
<name>A0A099KU43_COLPS</name>
<dbReference type="AlphaFoldDB" id="A0A099KU43"/>
<accession>A0A099KU43</accession>
<evidence type="ECO:0000313" key="3">
    <source>
        <dbReference type="Proteomes" id="UP000029843"/>
    </source>
</evidence>
<proteinExistence type="predicted"/>
<organism evidence="2 3">
    <name type="scientific">Colwellia psychrerythraea</name>
    <name type="common">Vibrio psychroerythus</name>
    <dbReference type="NCBI Taxonomy" id="28229"/>
    <lineage>
        <taxon>Bacteria</taxon>
        <taxon>Pseudomonadati</taxon>
        <taxon>Pseudomonadota</taxon>
        <taxon>Gammaproteobacteria</taxon>
        <taxon>Alteromonadales</taxon>
        <taxon>Colwelliaceae</taxon>
        <taxon>Colwellia</taxon>
    </lineage>
</organism>